<dbReference type="AlphaFoldDB" id="A0AAV8VUG5"/>
<evidence type="ECO:0000256" key="2">
    <source>
        <dbReference type="SAM" id="Coils"/>
    </source>
</evidence>
<reference evidence="5 6" key="1">
    <citation type="journal article" date="2023" name="Insect Mol. Biol.">
        <title>Genome sequencing provides insights into the evolution of gene families encoding plant cell wall-degrading enzymes in longhorned beetles.</title>
        <authorList>
            <person name="Shin N.R."/>
            <person name="Okamura Y."/>
            <person name="Kirsch R."/>
            <person name="Pauchet Y."/>
        </authorList>
    </citation>
    <scope>NUCLEOTIDE SEQUENCE [LARGE SCALE GENOMIC DNA]</scope>
    <source>
        <strain evidence="5">EAD_L_NR</strain>
    </source>
</reference>
<proteinExistence type="predicted"/>
<evidence type="ECO:0000313" key="5">
    <source>
        <dbReference type="EMBL" id="KAJ8917632.1"/>
    </source>
</evidence>
<dbReference type="SMART" id="SM00343">
    <property type="entry name" value="ZnF_C2HC"/>
    <property type="match status" value="2"/>
</dbReference>
<dbReference type="InterPro" id="IPR036875">
    <property type="entry name" value="Znf_CCHC_sf"/>
</dbReference>
<organism evidence="5 6">
    <name type="scientific">Exocentrus adspersus</name>
    <dbReference type="NCBI Taxonomy" id="1586481"/>
    <lineage>
        <taxon>Eukaryota</taxon>
        <taxon>Metazoa</taxon>
        <taxon>Ecdysozoa</taxon>
        <taxon>Arthropoda</taxon>
        <taxon>Hexapoda</taxon>
        <taxon>Insecta</taxon>
        <taxon>Pterygota</taxon>
        <taxon>Neoptera</taxon>
        <taxon>Endopterygota</taxon>
        <taxon>Coleoptera</taxon>
        <taxon>Polyphaga</taxon>
        <taxon>Cucujiformia</taxon>
        <taxon>Chrysomeloidea</taxon>
        <taxon>Cerambycidae</taxon>
        <taxon>Lamiinae</taxon>
        <taxon>Acanthocinini</taxon>
        <taxon>Exocentrus</taxon>
    </lineage>
</organism>
<dbReference type="InterPro" id="IPR021109">
    <property type="entry name" value="Peptidase_aspartic_dom_sf"/>
</dbReference>
<dbReference type="PROSITE" id="PS00141">
    <property type="entry name" value="ASP_PROTEASE"/>
    <property type="match status" value="1"/>
</dbReference>
<dbReference type="GO" id="GO:0004190">
    <property type="term" value="F:aspartic-type endopeptidase activity"/>
    <property type="evidence" value="ECO:0007669"/>
    <property type="project" value="InterPro"/>
</dbReference>
<name>A0AAV8VUG5_9CUCU</name>
<protein>
    <recommendedName>
        <fullName evidence="4">CCHC-type domain-containing protein</fullName>
    </recommendedName>
</protein>
<dbReference type="EMBL" id="JANEYG010000032">
    <property type="protein sequence ID" value="KAJ8917632.1"/>
    <property type="molecule type" value="Genomic_DNA"/>
</dbReference>
<dbReference type="PANTHER" id="PTHR45823:SF1">
    <property type="entry name" value="T-SNARE COILED-COIL HOMOLOGY DOMAIN-CONTAINING PROTEIN"/>
    <property type="match status" value="1"/>
</dbReference>
<dbReference type="GO" id="GO:0008270">
    <property type="term" value="F:zinc ion binding"/>
    <property type="evidence" value="ECO:0007669"/>
    <property type="project" value="UniProtKB-KW"/>
</dbReference>
<keyword evidence="1" id="KW-0862">Zinc</keyword>
<dbReference type="SUPFAM" id="SSF57756">
    <property type="entry name" value="Retrovirus zinc finger-like domains"/>
    <property type="match status" value="2"/>
</dbReference>
<dbReference type="SUPFAM" id="SSF50630">
    <property type="entry name" value="Acid proteases"/>
    <property type="match status" value="1"/>
</dbReference>
<keyword evidence="2" id="KW-0175">Coiled coil</keyword>
<dbReference type="InterPro" id="IPR001878">
    <property type="entry name" value="Znf_CCHC"/>
</dbReference>
<dbReference type="Proteomes" id="UP001159042">
    <property type="component" value="Unassembled WGS sequence"/>
</dbReference>
<comment type="caution">
    <text evidence="5">The sequence shown here is derived from an EMBL/GenBank/DDBJ whole genome shotgun (WGS) entry which is preliminary data.</text>
</comment>
<dbReference type="GO" id="GO:0006508">
    <property type="term" value="P:proteolysis"/>
    <property type="evidence" value="ECO:0007669"/>
    <property type="project" value="InterPro"/>
</dbReference>
<dbReference type="Pfam" id="PF13975">
    <property type="entry name" value="gag-asp_proteas"/>
    <property type="match status" value="1"/>
</dbReference>
<feature type="domain" description="CCHC-type" evidence="4">
    <location>
        <begin position="456"/>
        <end position="472"/>
    </location>
</feature>
<feature type="region of interest" description="Disordered" evidence="3">
    <location>
        <begin position="1"/>
        <end position="74"/>
    </location>
</feature>
<gene>
    <name evidence="5" type="ORF">NQ315_000116</name>
</gene>
<feature type="compositionally biased region" description="Basic and acidic residues" evidence="3">
    <location>
        <begin position="21"/>
        <end position="74"/>
    </location>
</feature>
<evidence type="ECO:0000313" key="6">
    <source>
        <dbReference type="Proteomes" id="UP001159042"/>
    </source>
</evidence>
<accession>A0AAV8VUG5</accession>
<dbReference type="PANTHER" id="PTHR45823">
    <property type="entry name" value="T-SNARE COILED-COIL HOMOLOGY DOMAIN-CONTAINING PROTEIN"/>
    <property type="match status" value="1"/>
</dbReference>
<keyword evidence="6" id="KW-1185">Reference proteome</keyword>
<keyword evidence="1" id="KW-0863">Zinc-finger</keyword>
<sequence length="772" mass="88740">MEDSMKQLMEMLSAMKASQEQMKEDMKRGQEEMRISQEEMKEDMKRGQEEMKTSQEEMKASQEEMKASQEEVKVNQEEMKEDIKASQQKLLQEMKTAMEENNTKLETKLNEFEQVVEEEINLVKDDVKAVKEEMNKKIEDLETKFAQLSTTGVIKTEGTVTTPSKVKVPTYDGKVSWNTYLRQFEAVVRNWREEDKATSLIAALRGEALEVLRTIPEASPNYAMLTSALERRYGDAHLQHVYQAQLRSRRQRFEETLQQYEADISRMVNLAYPTAPAEVIEQLSVSNFIEGLRDPEIVRLARPKTISEALAQALEIEAAKEASRFASNPYQGRDKKMKTTDGNLIDLLLELLQQFKNGQNLGRCTPNEGRKPIRCWTCGAEGHVRRQCPQTDSLLKAPGPSTSQVRQIRVHTRQNQDAKMKKTHAYLDDWLYQILEKYKNRRHSKNSPFNKTRGIRCWTCGAEGHLRSRCPQSNSDGENPDGSYITRVQERRPMVCYQALPQKIPLQCNGASLAVPGRVCSRECKMIVDTGSSHTVVRPNIVAHCKMQDTEEKYLLETARGEAIPVKGVHLAEIKIGKKMFKQKVFVADITDDVLLGLDVMSKDFLLDLPRGIMKINNEEVHLNVLKTEVIPTRRVRIIEDTTLLPEPEVPDELRCNHQDSKNEEVLVVELQSKLRRLRELIHHRRGNKECTDDNLHKKRKSGRDSMKTCHDLRSRTCGFQLGKMLPQGSFTMITRMKDNVNRMHKDLKPKMEIVYIGLTPYQEPHPNEGVT</sequence>
<evidence type="ECO:0000256" key="3">
    <source>
        <dbReference type="SAM" id="MobiDB-lite"/>
    </source>
</evidence>
<dbReference type="Gene3D" id="2.40.70.10">
    <property type="entry name" value="Acid Proteases"/>
    <property type="match status" value="1"/>
</dbReference>
<dbReference type="Gene3D" id="4.10.60.10">
    <property type="entry name" value="Zinc finger, CCHC-type"/>
    <property type="match status" value="1"/>
</dbReference>
<dbReference type="GO" id="GO:0003676">
    <property type="term" value="F:nucleic acid binding"/>
    <property type="evidence" value="ECO:0007669"/>
    <property type="project" value="InterPro"/>
</dbReference>
<feature type="coiled-coil region" evidence="2">
    <location>
        <begin position="243"/>
        <end position="270"/>
    </location>
</feature>
<keyword evidence="1" id="KW-0479">Metal-binding</keyword>
<dbReference type="PROSITE" id="PS50158">
    <property type="entry name" value="ZF_CCHC"/>
    <property type="match status" value="2"/>
</dbReference>
<evidence type="ECO:0000259" key="4">
    <source>
        <dbReference type="PROSITE" id="PS50158"/>
    </source>
</evidence>
<dbReference type="InterPro" id="IPR001969">
    <property type="entry name" value="Aspartic_peptidase_AS"/>
</dbReference>
<dbReference type="Pfam" id="PF00098">
    <property type="entry name" value="zf-CCHC"/>
    <property type="match status" value="2"/>
</dbReference>
<dbReference type="CDD" id="cd00303">
    <property type="entry name" value="retropepsin_like"/>
    <property type="match status" value="1"/>
</dbReference>
<feature type="domain" description="CCHC-type" evidence="4">
    <location>
        <begin position="374"/>
        <end position="390"/>
    </location>
</feature>
<evidence type="ECO:0000256" key="1">
    <source>
        <dbReference type="PROSITE-ProRule" id="PRU00047"/>
    </source>
</evidence>